<evidence type="ECO:0000256" key="6">
    <source>
        <dbReference type="ARBA" id="ARBA00022898"/>
    </source>
</evidence>
<comment type="pathway">
    <text evidence="2">Amino-acid biosynthesis; L-cysteine biosynthesis; L-cysteine from L-serine: step 2/2.</text>
</comment>
<feature type="binding site" evidence="10">
    <location>
        <begin position="186"/>
        <end position="190"/>
    </location>
    <ligand>
        <name>pyridoxal 5'-phosphate</name>
        <dbReference type="ChEBI" id="CHEBI:597326"/>
    </ligand>
</feature>
<dbReference type="InterPro" id="IPR050214">
    <property type="entry name" value="Cys_Synth/Cystath_Beta-Synth"/>
</dbReference>
<dbReference type="PANTHER" id="PTHR10314">
    <property type="entry name" value="CYSTATHIONINE BETA-SYNTHASE"/>
    <property type="match status" value="1"/>
</dbReference>
<dbReference type="Pfam" id="PF00291">
    <property type="entry name" value="PALP"/>
    <property type="match status" value="1"/>
</dbReference>
<evidence type="ECO:0000256" key="7">
    <source>
        <dbReference type="ARBA" id="ARBA00023192"/>
    </source>
</evidence>
<dbReference type="FunFam" id="3.40.50.1100:FF:000067">
    <property type="entry name" value="Cysteine synthase"/>
    <property type="match status" value="1"/>
</dbReference>
<dbReference type="Gene3D" id="3.40.50.1100">
    <property type="match status" value="2"/>
</dbReference>
<dbReference type="CDD" id="cd01561">
    <property type="entry name" value="CBS_like"/>
    <property type="match status" value="1"/>
</dbReference>
<evidence type="ECO:0000256" key="2">
    <source>
        <dbReference type="ARBA" id="ARBA00004962"/>
    </source>
</evidence>
<dbReference type="OrthoDB" id="9805733at2"/>
<dbReference type="EC" id="2.5.1.47" evidence="12"/>
<evidence type="ECO:0000256" key="4">
    <source>
        <dbReference type="ARBA" id="ARBA00022605"/>
    </source>
</evidence>
<dbReference type="GO" id="GO:0005737">
    <property type="term" value="C:cytoplasm"/>
    <property type="evidence" value="ECO:0007669"/>
    <property type="project" value="UniProtKB-ARBA"/>
</dbReference>
<dbReference type="InterPro" id="IPR036052">
    <property type="entry name" value="TrpB-like_PALP_sf"/>
</dbReference>
<feature type="modified residue" description="N6-(pyridoxal phosphate)lysine" evidence="11">
    <location>
        <position position="53"/>
    </location>
</feature>
<sequence length="316" mass="32846">MTATHPSITPSVMPSITALIGRTPLVALRRYGTDLPVRLVVKLESANPGGSVKDRIALAMVEDAETTGALRPGQGIVEPTSGNTGIGLAMVAAAKGYPVTFTMPESMSTERRALLRAYGAELILTPAAEGMTGAVACATELAEHHGWFMPQQFRNPANPDAHRRTTAQEIWQDTAGQVDILVAGVGTGGTVTGVGQVLKEKNPAITVVAVEPAESAVLSGGSPGPHRIQGLGAGFVPDVLDTEVYDTVQRVSAPQARAAARRLARTEGILTGVSGGAALHAATTVAPYPQHQGALIVVVLPDTGERYLSTDLFHDE</sequence>
<evidence type="ECO:0000313" key="14">
    <source>
        <dbReference type="EMBL" id="MPY39089.1"/>
    </source>
</evidence>
<reference evidence="14 15" key="1">
    <citation type="submission" date="2019-07" db="EMBL/GenBank/DDBJ databases">
        <title>New species of Amycolatopsis and Streptomyces.</title>
        <authorList>
            <person name="Duangmal K."/>
            <person name="Teo W.F.A."/>
            <person name="Lipun K."/>
        </authorList>
    </citation>
    <scope>NUCLEOTIDE SEQUENCE [LARGE SCALE GENOMIC DNA]</scope>
    <source>
        <strain evidence="14 15">TISTR 2346</strain>
    </source>
</reference>
<protein>
    <recommendedName>
        <fullName evidence="12">Cysteine synthase</fullName>
        <ecNumber evidence="12">2.5.1.47</ecNumber>
    </recommendedName>
</protein>
<comment type="caution">
    <text evidence="14">The sequence shown here is derived from an EMBL/GenBank/DDBJ whole genome shotgun (WGS) entry which is preliminary data.</text>
</comment>
<accession>A0A5N8VVS2</accession>
<evidence type="ECO:0000256" key="1">
    <source>
        <dbReference type="ARBA" id="ARBA00001933"/>
    </source>
</evidence>
<comment type="catalytic activity">
    <reaction evidence="8 12">
        <text>O-acetyl-L-serine + hydrogen sulfide = L-cysteine + acetate</text>
        <dbReference type="Rhea" id="RHEA:14829"/>
        <dbReference type="ChEBI" id="CHEBI:29919"/>
        <dbReference type="ChEBI" id="CHEBI:30089"/>
        <dbReference type="ChEBI" id="CHEBI:35235"/>
        <dbReference type="ChEBI" id="CHEBI:58340"/>
        <dbReference type="EC" id="2.5.1.47"/>
    </reaction>
</comment>
<dbReference type="NCBIfam" id="TIGR01139">
    <property type="entry name" value="cysK"/>
    <property type="match status" value="1"/>
</dbReference>
<dbReference type="InterPro" id="IPR001926">
    <property type="entry name" value="TrpB-like_PALP"/>
</dbReference>
<keyword evidence="5 12" id="KW-0808">Transferase</keyword>
<dbReference type="Proteomes" id="UP000326979">
    <property type="component" value="Unassembled WGS sequence"/>
</dbReference>
<dbReference type="PROSITE" id="PS00901">
    <property type="entry name" value="CYS_SYNTHASE"/>
    <property type="match status" value="1"/>
</dbReference>
<comment type="function">
    <text evidence="9">Catalyzes the conversion of O-acetylserine (OAS) to cysteine through the elimination of acetate and addition of hydrogen sulfide.</text>
</comment>
<evidence type="ECO:0000256" key="12">
    <source>
        <dbReference type="RuleBase" id="RU003985"/>
    </source>
</evidence>
<keyword evidence="6 10" id="KW-0663">Pyridoxal phosphate</keyword>
<proteinExistence type="inferred from homology"/>
<feature type="binding site" evidence="10">
    <location>
        <position position="83"/>
    </location>
    <ligand>
        <name>pyridoxal 5'-phosphate</name>
        <dbReference type="ChEBI" id="CHEBI:597326"/>
    </ligand>
</feature>
<evidence type="ECO:0000259" key="13">
    <source>
        <dbReference type="Pfam" id="PF00291"/>
    </source>
</evidence>
<gene>
    <name evidence="14" type="primary">cysK</name>
    <name evidence="14" type="ORF">FNH04_03860</name>
</gene>
<dbReference type="GO" id="GO:0006535">
    <property type="term" value="P:cysteine biosynthetic process from serine"/>
    <property type="evidence" value="ECO:0007669"/>
    <property type="project" value="UniProtKB-UniRule"/>
</dbReference>
<keyword evidence="15" id="KW-1185">Reference proteome</keyword>
<evidence type="ECO:0000256" key="3">
    <source>
        <dbReference type="ARBA" id="ARBA00007103"/>
    </source>
</evidence>
<organism evidence="14 15">
    <name type="scientific">Streptomyces phyllanthi</name>
    <dbReference type="NCBI Taxonomy" id="1803180"/>
    <lineage>
        <taxon>Bacteria</taxon>
        <taxon>Bacillati</taxon>
        <taxon>Actinomycetota</taxon>
        <taxon>Actinomycetes</taxon>
        <taxon>Kitasatosporales</taxon>
        <taxon>Streptomycetaceae</taxon>
        <taxon>Streptomyces</taxon>
    </lineage>
</organism>
<evidence type="ECO:0000256" key="9">
    <source>
        <dbReference type="ARBA" id="ARBA00053442"/>
    </source>
</evidence>
<name>A0A5N8VVS2_9ACTN</name>
<dbReference type="NCBIfam" id="TIGR01136">
    <property type="entry name" value="cysKM"/>
    <property type="match status" value="1"/>
</dbReference>
<dbReference type="SUPFAM" id="SSF53686">
    <property type="entry name" value="Tryptophan synthase beta subunit-like PLP-dependent enzymes"/>
    <property type="match status" value="1"/>
</dbReference>
<dbReference type="GO" id="GO:0004124">
    <property type="term" value="F:cysteine synthase activity"/>
    <property type="evidence" value="ECO:0007669"/>
    <property type="project" value="UniProtKB-UniRule"/>
</dbReference>
<evidence type="ECO:0000256" key="5">
    <source>
        <dbReference type="ARBA" id="ARBA00022679"/>
    </source>
</evidence>
<dbReference type="AlphaFoldDB" id="A0A5N8VVS2"/>
<dbReference type="InterPro" id="IPR005856">
    <property type="entry name" value="Cys_synth"/>
</dbReference>
<keyword evidence="7 12" id="KW-0198">Cysteine biosynthesis</keyword>
<dbReference type="RefSeq" id="WP_152780292.1">
    <property type="nucleotide sequence ID" value="NZ_BAABEQ010000022.1"/>
</dbReference>
<comment type="similarity">
    <text evidence="3 12">Belongs to the cysteine synthase/cystathionine beta-synthase family.</text>
</comment>
<evidence type="ECO:0000256" key="10">
    <source>
        <dbReference type="PIRSR" id="PIRSR605856-50"/>
    </source>
</evidence>
<feature type="domain" description="Tryptophan synthase beta chain-like PALP" evidence="13">
    <location>
        <begin position="16"/>
        <end position="302"/>
    </location>
</feature>
<dbReference type="EMBL" id="VJZE01000012">
    <property type="protein sequence ID" value="MPY39089.1"/>
    <property type="molecule type" value="Genomic_DNA"/>
</dbReference>
<evidence type="ECO:0000313" key="15">
    <source>
        <dbReference type="Proteomes" id="UP000326979"/>
    </source>
</evidence>
<comment type="cofactor">
    <cofactor evidence="1 10 12">
        <name>pyridoxal 5'-phosphate</name>
        <dbReference type="ChEBI" id="CHEBI:597326"/>
    </cofactor>
</comment>
<dbReference type="InterPro" id="IPR005859">
    <property type="entry name" value="CysK"/>
</dbReference>
<dbReference type="InterPro" id="IPR001216">
    <property type="entry name" value="P-phosphate_BS"/>
</dbReference>
<keyword evidence="4 12" id="KW-0028">Amino-acid biosynthesis</keyword>
<evidence type="ECO:0000256" key="8">
    <source>
        <dbReference type="ARBA" id="ARBA00047931"/>
    </source>
</evidence>
<feature type="binding site" evidence="10">
    <location>
        <position position="274"/>
    </location>
    <ligand>
        <name>pyridoxal 5'-phosphate</name>
        <dbReference type="ChEBI" id="CHEBI:597326"/>
    </ligand>
</feature>
<evidence type="ECO:0000256" key="11">
    <source>
        <dbReference type="PIRSR" id="PIRSR605856-51"/>
    </source>
</evidence>